<comment type="cofactor">
    <cofactor evidence="3">
        <name>chloride</name>
        <dbReference type="ChEBI" id="CHEBI:17996"/>
    </cofactor>
</comment>
<dbReference type="InterPro" id="IPR017853">
    <property type="entry name" value="GH"/>
</dbReference>
<keyword evidence="12" id="KW-0119">Carbohydrate metabolism</keyword>
<evidence type="ECO:0000256" key="9">
    <source>
        <dbReference type="ARBA" id="ARBA00022837"/>
    </source>
</evidence>
<evidence type="ECO:0000256" key="7">
    <source>
        <dbReference type="ARBA" id="ARBA00022723"/>
    </source>
</evidence>
<evidence type="ECO:0000259" key="21">
    <source>
        <dbReference type="PROSITE" id="PS50102"/>
    </source>
</evidence>
<dbReference type="Gene3D" id="3.20.20.80">
    <property type="entry name" value="Glycosidases"/>
    <property type="match status" value="2"/>
</dbReference>
<keyword evidence="11" id="KW-0868">Chloride</keyword>
<evidence type="ECO:0000256" key="17">
    <source>
        <dbReference type="ARBA" id="ARBA00030578"/>
    </source>
</evidence>
<comment type="catalytic activity">
    <reaction evidence="1">
        <text>Endohydrolysis of (1-&gt;4)-alpha-D-glucosidic linkages in polysaccharides containing three or more (1-&gt;4)-alpha-linked D-glucose units.</text>
        <dbReference type="EC" id="3.2.1.1"/>
    </reaction>
</comment>
<sequence>MSRGCQSSVSLSPPRGDRTLLVRHLPAELTAEEKEDLLKYFGAQSVRVLSDKGRLKHTAFATFPNEKTAVKALTRLHQLKLLGHTLVVEFAKEQDQVHSPCPSLGTEKKKRSDDPVEDDKEKKELDCLTIENGIAPNHGLTFPLNSCLKYMYPPPSSTILANIVNALASVPKFYVQVLHLMNKMNLPTPFGPITTRPPMYEDYMPLHAPLPATSPQPPEEPPLPDEDEELSSKESEYESSDDEDRQRMTKLMELANLQPKRPKPVKQRHVRKKRKIKDMLNIPSSASHSSLHPVLLPSDVFDQPQPVGNKKIEFHISTDMQAAFKKDLEKQQNCEEENCDLPATEADASNIGFGKIFPQPNLNITEEIKDDSDEMPSECISRRELEKGRISREEMETLSVFRSYEPGEPNCRIYVKNLAKHVQEKDLKFIFGRYVDFSSETQRIMFLYLSSTFHLCGDEIDHLDYGTISPPNENVVITDPSRPWWERYQPVSYKLCTRSGNESEFKDMVTRCNNVGVRIYVDAVINHMTGSGVSAGTSSTCGSYFNPGTRDFPAVPYSGWDFNDGKCKTGNGEFKSYNVAYQVRDCRLLGLLDLALEKDYVRSTIAEYLNRLIDIGVAGFRIDASKHMWPGDIKAILDKLHNLNTSWFPEGSRPFIYQEVIDLGGETITSSEYFGNGLVTEFKYGAKLGTVLRKWSGEKMAYLKNWGEGWGFMPSDRALVFVDNHDTQRGHGAGGASILTFWDARLYKMGVGFMLAHPYGFTRVMSSYHWPRYFENGKDVNDWIGPPNNNGVIKEVTINPDTTCGNGWVCEHRWRQIRNMVIFRNVVNGQPFTNWWDNGSNQVAFGRGNKGFIVFNNDDWALSATLQTGLPAGTYCDVISGDKIGDNCTGIEINVSCDAIGFCWAQYDPHTKSGRTSIVHLFEWRWVDVALECERYLAPKGFGGVQVSPPNENAVITDPSRPWWERYQPVSYKLCTRSGNENEFKDMVTRCNNVGVRIYVDAVINHMTGSGVSAGTRSTCGSYFNPGSEDFPAVPYSGWDFNDGKCKTGSGDIESYNDAYQVRDCRLVSLLDLALEKDYVRSTIANYLNHLIDIGVAGFRIDASKHMWPGDIKAVLDKLNNLNTKWFPSGSKPFIYQEVIDLGGEAITSSEYFGNGRVTEFKYGAKLGTVIRKWNGEKMAYLKNWGEGWGFMPSNRALVFVDNHDNQRGHGAGGASILTFWDPRMYKMAVGFMLAHPYGFTRVMSSYRWTRHFVDGTDVNDWMGPPNNNGVIKEVTINADTTCGNDWVCEHRWRQIRNMVMFRNVVDGQSFTNWWDNGSNQVAFGRGNKGFIVFNNDDSTLSATLQTGLPAGTYCDVISGDKSGNRCTGIQISVSSDGKAHFSISNSAEDPFIAIHADSKL</sequence>
<dbReference type="CDD" id="cd12238">
    <property type="entry name" value="RRM1_RBM40_like"/>
    <property type="match status" value="1"/>
</dbReference>
<keyword evidence="8" id="KW-0378">Hydrolase</keyword>
<dbReference type="SMART" id="SM00360">
    <property type="entry name" value="RRM"/>
    <property type="match status" value="1"/>
</dbReference>
<dbReference type="EC" id="3.2.1.1" evidence="5"/>
<feature type="region of interest" description="Disordered" evidence="20">
    <location>
        <begin position="201"/>
        <end position="274"/>
    </location>
</feature>
<evidence type="ECO:0000256" key="12">
    <source>
        <dbReference type="ARBA" id="ARBA00023277"/>
    </source>
</evidence>
<proteinExistence type="inferred from homology"/>
<comment type="subunit">
    <text evidence="16">Component of the U11/U12 snRNPs that are part of the U12-type spliceosome. Found in a complex with m(7)G-capped U12 snRNA. Interacts with PDCD7.</text>
</comment>
<evidence type="ECO:0000256" key="18">
    <source>
        <dbReference type="PROSITE-ProRule" id="PRU00176"/>
    </source>
</evidence>
<keyword evidence="7" id="KW-0479">Metal-binding</keyword>
<evidence type="ECO:0000256" key="19">
    <source>
        <dbReference type="RuleBase" id="RU003615"/>
    </source>
</evidence>
<evidence type="ECO:0000256" key="3">
    <source>
        <dbReference type="ARBA" id="ARBA00001923"/>
    </source>
</evidence>
<comment type="caution">
    <text evidence="22">The sequence shown here is derived from an EMBL/GenBank/DDBJ whole genome shotgun (WGS) entry which is preliminary data.</text>
</comment>
<evidence type="ECO:0000256" key="8">
    <source>
        <dbReference type="ARBA" id="ARBA00022801"/>
    </source>
</evidence>
<dbReference type="EMBL" id="JAEMGP010000001">
    <property type="protein sequence ID" value="KAG5215028.1"/>
    <property type="molecule type" value="Genomic_DNA"/>
</dbReference>
<dbReference type="InterPro" id="IPR034147">
    <property type="entry name" value="RBM40_RRM1"/>
</dbReference>
<feature type="compositionally biased region" description="Basic and acidic residues" evidence="20">
    <location>
        <begin position="106"/>
        <end position="122"/>
    </location>
</feature>
<dbReference type="Gene3D" id="6.10.250.610">
    <property type="match status" value="1"/>
</dbReference>
<evidence type="ECO:0000313" key="23">
    <source>
        <dbReference type="Proteomes" id="UP000664991"/>
    </source>
</evidence>
<comment type="function">
    <text evidence="15">Participates in pre-mRNA U12-dependent splicing, performed by the minor spliceosome which removes U12-type introns. U12-type introns comprises less than 1% of all non-coding sequences. Binds to the 3'-stem-loop of m(7)G-capped U12 snRNA.</text>
</comment>
<dbReference type="SUPFAM" id="SSF51445">
    <property type="entry name" value="(Trans)glycosidases"/>
    <property type="match status" value="2"/>
</dbReference>
<dbReference type="InterPro" id="IPR012677">
    <property type="entry name" value="Nucleotide-bd_a/b_plait_sf"/>
</dbReference>
<keyword evidence="13" id="KW-0873">Pyrrolidone carboxylic acid</keyword>
<dbReference type="GO" id="GO:0004556">
    <property type="term" value="F:alpha-amylase activity"/>
    <property type="evidence" value="ECO:0007669"/>
    <property type="project" value="UniProtKB-EC"/>
</dbReference>
<evidence type="ECO:0000256" key="5">
    <source>
        <dbReference type="ARBA" id="ARBA00012595"/>
    </source>
</evidence>
<dbReference type="Pfam" id="PF02806">
    <property type="entry name" value="Alpha-amylase_C"/>
    <property type="match status" value="2"/>
</dbReference>
<comment type="cofactor">
    <cofactor evidence="2">
        <name>Ca(2+)</name>
        <dbReference type="ChEBI" id="CHEBI:29108"/>
    </cofactor>
</comment>
<evidence type="ECO:0000256" key="4">
    <source>
        <dbReference type="ARBA" id="ARBA00008061"/>
    </source>
</evidence>
<dbReference type="SUPFAM" id="SSF51011">
    <property type="entry name" value="Glycosyl hydrolase domain"/>
    <property type="match status" value="2"/>
</dbReference>
<keyword evidence="10" id="KW-1015">Disulfide bond</keyword>
<evidence type="ECO:0000256" key="10">
    <source>
        <dbReference type="ARBA" id="ARBA00023157"/>
    </source>
</evidence>
<dbReference type="InterPro" id="IPR006047">
    <property type="entry name" value="GH13_cat_dom"/>
</dbReference>
<dbReference type="CDD" id="cd11317">
    <property type="entry name" value="AmyAc_bac_euk_AmyA"/>
    <property type="match status" value="2"/>
</dbReference>
<dbReference type="FunFam" id="3.20.20.80:FF:000056">
    <property type="entry name" value="Pancreatic alpha-amylase"/>
    <property type="match status" value="2"/>
</dbReference>
<keyword evidence="14" id="KW-0326">Glycosidase</keyword>
<keyword evidence="18" id="KW-0694">RNA-binding</keyword>
<dbReference type="FunFam" id="2.60.40.1180:FF:000020">
    <property type="entry name" value="Pancreatic alpha-amylase"/>
    <property type="match status" value="1"/>
</dbReference>
<evidence type="ECO:0000313" key="22">
    <source>
        <dbReference type="EMBL" id="KAG5215028.1"/>
    </source>
</evidence>
<dbReference type="PRINTS" id="PR00110">
    <property type="entry name" value="ALPHAAMYLASE"/>
</dbReference>
<dbReference type="Pfam" id="PF00076">
    <property type="entry name" value="RRM_1"/>
    <property type="match status" value="1"/>
</dbReference>
<dbReference type="SMART" id="SM00642">
    <property type="entry name" value="Aamy"/>
    <property type="match status" value="2"/>
</dbReference>
<protein>
    <recommendedName>
        <fullName evidence="6">RNA-binding region-containing protein 3</fullName>
        <ecNumber evidence="5">3.2.1.1</ecNumber>
    </recommendedName>
    <alternativeName>
        <fullName evidence="17">RNA-binding motif protein 40</fullName>
    </alternativeName>
</protein>
<reference evidence="22 23" key="1">
    <citation type="submission" date="2020-12" db="EMBL/GenBank/DDBJ databases">
        <title>De novo assembly of Tibetan sheep genome.</title>
        <authorList>
            <person name="Li X."/>
        </authorList>
    </citation>
    <scope>NUCLEOTIDE SEQUENCE [LARGE SCALE GENOMIC DNA]</scope>
    <source>
        <tissue evidence="22">Heart</tissue>
    </source>
</reference>
<evidence type="ECO:0000256" key="16">
    <source>
        <dbReference type="ARBA" id="ARBA00025983"/>
    </source>
</evidence>
<comment type="similarity">
    <text evidence="4 19">Belongs to the glycosyl hydrolase 13 family.</text>
</comment>
<dbReference type="FunFam" id="3.30.70.330:FF:000289">
    <property type="entry name" value="RNA-binding protein 40 isoform X1"/>
    <property type="match status" value="1"/>
</dbReference>
<evidence type="ECO:0000256" key="13">
    <source>
        <dbReference type="ARBA" id="ARBA00023283"/>
    </source>
</evidence>
<evidence type="ECO:0000256" key="15">
    <source>
        <dbReference type="ARBA" id="ARBA00025101"/>
    </source>
</evidence>
<name>A0A836APD7_SHEEP</name>
<dbReference type="InterPro" id="IPR006046">
    <property type="entry name" value="Alpha_amylase"/>
</dbReference>
<dbReference type="InterPro" id="IPR000504">
    <property type="entry name" value="RRM_dom"/>
</dbReference>
<feature type="domain" description="RRM" evidence="21">
    <location>
        <begin position="18"/>
        <end position="93"/>
    </location>
</feature>
<dbReference type="PANTHER" id="PTHR43447">
    <property type="entry name" value="ALPHA-AMYLASE"/>
    <property type="match status" value="1"/>
</dbReference>
<dbReference type="GO" id="GO:0003723">
    <property type="term" value="F:RNA binding"/>
    <property type="evidence" value="ECO:0007669"/>
    <property type="project" value="UniProtKB-UniRule"/>
</dbReference>
<feature type="compositionally biased region" description="Pro residues" evidence="20">
    <location>
        <begin position="212"/>
        <end position="221"/>
    </location>
</feature>
<dbReference type="InterPro" id="IPR013780">
    <property type="entry name" value="Glyco_hydro_b"/>
</dbReference>
<dbReference type="Proteomes" id="UP000664991">
    <property type="component" value="Unassembled WGS sequence"/>
</dbReference>
<dbReference type="InterPro" id="IPR031319">
    <property type="entry name" value="A-amylase_C"/>
</dbReference>
<dbReference type="PROSITE" id="PS50102">
    <property type="entry name" value="RRM"/>
    <property type="match status" value="1"/>
</dbReference>
<keyword evidence="9" id="KW-0106">Calcium</keyword>
<feature type="compositionally biased region" description="Basic residues" evidence="20">
    <location>
        <begin position="260"/>
        <end position="274"/>
    </location>
</feature>
<evidence type="ECO:0000256" key="1">
    <source>
        <dbReference type="ARBA" id="ARBA00000548"/>
    </source>
</evidence>
<dbReference type="Gene3D" id="2.60.40.1180">
    <property type="entry name" value="Golgi alpha-mannosidase II"/>
    <property type="match status" value="2"/>
</dbReference>
<dbReference type="GO" id="GO:0046872">
    <property type="term" value="F:metal ion binding"/>
    <property type="evidence" value="ECO:0007669"/>
    <property type="project" value="UniProtKB-KW"/>
</dbReference>
<dbReference type="SUPFAM" id="SSF54928">
    <property type="entry name" value="RNA-binding domain, RBD"/>
    <property type="match status" value="1"/>
</dbReference>
<dbReference type="Gene3D" id="3.30.70.330">
    <property type="match status" value="2"/>
</dbReference>
<gene>
    <name evidence="22" type="ORF">JEQ12_000604</name>
</gene>
<dbReference type="Pfam" id="PF00128">
    <property type="entry name" value="Alpha-amylase"/>
    <property type="match status" value="2"/>
</dbReference>
<dbReference type="GO" id="GO:0005975">
    <property type="term" value="P:carbohydrate metabolic process"/>
    <property type="evidence" value="ECO:0007669"/>
    <property type="project" value="InterPro"/>
</dbReference>
<evidence type="ECO:0000256" key="11">
    <source>
        <dbReference type="ARBA" id="ARBA00023214"/>
    </source>
</evidence>
<evidence type="ECO:0000256" key="14">
    <source>
        <dbReference type="ARBA" id="ARBA00023295"/>
    </source>
</evidence>
<feature type="region of interest" description="Disordered" evidence="20">
    <location>
        <begin position="98"/>
        <end position="122"/>
    </location>
</feature>
<dbReference type="InterPro" id="IPR035979">
    <property type="entry name" value="RBD_domain_sf"/>
</dbReference>
<evidence type="ECO:0000256" key="2">
    <source>
        <dbReference type="ARBA" id="ARBA00001913"/>
    </source>
</evidence>
<organism evidence="22 23">
    <name type="scientific">Ovis aries</name>
    <name type="common">Sheep</name>
    <dbReference type="NCBI Taxonomy" id="9940"/>
    <lineage>
        <taxon>Eukaryota</taxon>
        <taxon>Metazoa</taxon>
        <taxon>Chordata</taxon>
        <taxon>Craniata</taxon>
        <taxon>Vertebrata</taxon>
        <taxon>Euteleostomi</taxon>
        <taxon>Mammalia</taxon>
        <taxon>Eutheria</taxon>
        <taxon>Laurasiatheria</taxon>
        <taxon>Artiodactyla</taxon>
        <taxon>Ruminantia</taxon>
        <taxon>Pecora</taxon>
        <taxon>Bovidae</taxon>
        <taxon>Caprinae</taxon>
        <taxon>Ovis</taxon>
    </lineage>
</organism>
<dbReference type="SMART" id="SM00632">
    <property type="entry name" value="Aamy_C"/>
    <property type="match status" value="2"/>
</dbReference>
<dbReference type="InterPro" id="IPR006048">
    <property type="entry name" value="A-amylase/branching_C"/>
</dbReference>
<evidence type="ECO:0000256" key="6">
    <source>
        <dbReference type="ARBA" id="ARBA00020364"/>
    </source>
</evidence>
<accession>A0A836APD7</accession>
<evidence type="ECO:0000256" key="20">
    <source>
        <dbReference type="SAM" id="MobiDB-lite"/>
    </source>
</evidence>